<sequence>FQHLLSIMLLFSLVFATLISFSTALPRNSCAGFECPTGKRCDLQILSCTSHPCVPAPTCVVNITACTLPCPNGQSCVWENVVCKKEPCNPIQMCKQDQPGFKKSCDGIYCRRDMQCELRKPAIESNSALIPVCVHRPKSSLPIPMGTMPPSVTCDTLGCPPGERCVQVKGGPRCEKVECGYAEEYDRCFDGCENTCDNFGPVRNKNRTAKMLLCICYLGASAQTRTIQ</sequence>
<comment type="caution">
    <text evidence="2">The sequence shown here is derived from an EMBL/GenBank/DDBJ whole genome shotgun (WGS) entry which is preliminary data.</text>
</comment>
<feature type="signal peptide" evidence="1">
    <location>
        <begin position="1"/>
        <end position="24"/>
    </location>
</feature>
<name>A0AAN5I5Z0_9BILA</name>
<evidence type="ECO:0000313" key="2">
    <source>
        <dbReference type="EMBL" id="GMR51841.1"/>
    </source>
</evidence>
<gene>
    <name evidence="2" type="ORF">PMAYCL1PPCAC_22036</name>
</gene>
<evidence type="ECO:0000256" key="1">
    <source>
        <dbReference type="SAM" id="SignalP"/>
    </source>
</evidence>
<evidence type="ECO:0000313" key="3">
    <source>
        <dbReference type="Proteomes" id="UP001328107"/>
    </source>
</evidence>
<dbReference type="Proteomes" id="UP001328107">
    <property type="component" value="Unassembled WGS sequence"/>
</dbReference>
<dbReference type="AlphaFoldDB" id="A0AAN5I5Z0"/>
<accession>A0AAN5I5Z0</accession>
<proteinExistence type="predicted"/>
<evidence type="ECO:0008006" key="4">
    <source>
        <dbReference type="Google" id="ProtNLM"/>
    </source>
</evidence>
<organism evidence="2 3">
    <name type="scientific">Pristionchus mayeri</name>
    <dbReference type="NCBI Taxonomy" id="1317129"/>
    <lineage>
        <taxon>Eukaryota</taxon>
        <taxon>Metazoa</taxon>
        <taxon>Ecdysozoa</taxon>
        <taxon>Nematoda</taxon>
        <taxon>Chromadorea</taxon>
        <taxon>Rhabditida</taxon>
        <taxon>Rhabditina</taxon>
        <taxon>Diplogasteromorpha</taxon>
        <taxon>Diplogasteroidea</taxon>
        <taxon>Neodiplogasteridae</taxon>
        <taxon>Pristionchus</taxon>
    </lineage>
</organism>
<reference evidence="3" key="1">
    <citation type="submission" date="2022-10" db="EMBL/GenBank/DDBJ databases">
        <title>Genome assembly of Pristionchus species.</title>
        <authorList>
            <person name="Yoshida K."/>
            <person name="Sommer R.J."/>
        </authorList>
    </citation>
    <scope>NUCLEOTIDE SEQUENCE [LARGE SCALE GENOMIC DNA]</scope>
    <source>
        <strain evidence="3">RS5460</strain>
    </source>
</reference>
<protein>
    <recommendedName>
        <fullName evidence="4">TIL domain-containing protein</fullName>
    </recommendedName>
</protein>
<keyword evidence="1" id="KW-0732">Signal</keyword>
<feature type="chain" id="PRO_5042873813" description="TIL domain-containing protein" evidence="1">
    <location>
        <begin position="25"/>
        <end position="228"/>
    </location>
</feature>
<dbReference type="EMBL" id="BTRK01000005">
    <property type="protein sequence ID" value="GMR51841.1"/>
    <property type="molecule type" value="Genomic_DNA"/>
</dbReference>
<feature type="non-terminal residue" evidence="2">
    <location>
        <position position="1"/>
    </location>
</feature>
<keyword evidence="3" id="KW-1185">Reference proteome</keyword>